<dbReference type="AlphaFoldDB" id="A0A7X3KQZ4"/>
<reference evidence="1 2" key="1">
    <citation type="submission" date="2019-12" db="EMBL/GenBank/DDBJ databases">
        <title>Halomonas rutogse sp. nov. isolated from two lakes on Tibetan Plateau.</title>
        <authorList>
            <person name="Gao P."/>
        </authorList>
    </citation>
    <scope>NUCLEOTIDE SEQUENCE [LARGE SCALE GENOMIC DNA]</scope>
    <source>
        <strain evidence="1 2">ZH2S</strain>
    </source>
</reference>
<dbReference type="Proteomes" id="UP000437638">
    <property type="component" value="Unassembled WGS sequence"/>
</dbReference>
<dbReference type="EMBL" id="WTKP01000003">
    <property type="protein sequence ID" value="MWJ27447.1"/>
    <property type="molecule type" value="Genomic_DNA"/>
</dbReference>
<proteinExistence type="predicted"/>
<protein>
    <submittedName>
        <fullName evidence="1">Uncharacterized protein</fullName>
    </submittedName>
</protein>
<dbReference type="RefSeq" id="WP_160417673.1">
    <property type="nucleotide sequence ID" value="NZ_WTKP01000003.1"/>
</dbReference>
<gene>
    <name evidence="1" type="ORF">GPM19_04370</name>
</gene>
<evidence type="ECO:0000313" key="2">
    <source>
        <dbReference type="Proteomes" id="UP000437638"/>
    </source>
</evidence>
<evidence type="ECO:0000313" key="1">
    <source>
        <dbReference type="EMBL" id="MWJ27447.1"/>
    </source>
</evidence>
<organism evidence="1 2">
    <name type="scientific">Vreelandella zhuhanensis</name>
    <dbReference type="NCBI Taxonomy" id="2684210"/>
    <lineage>
        <taxon>Bacteria</taxon>
        <taxon>Pseudomonadati</taxon>
        <taxon>Pseudomonadota</taxon>
        <taxon>Gammaproteobacteria</taxon>
        <taxon>Oceanospirillales</taxon>
        <taxon>Halomonadaceae</taxon>
        <taxon>Vreelandella</taxon>
    </lineage>
</organism>
<accession>A0A7X3KQZ4</accession>
<keyword evidence="2" id="KW-1185">Reference proteome</keyword>
<sequence>MTFISHAIEIALTRLTQQLLEQQTHQAVSLICAKGQFYRAEVRLVPIDPQALADHLPE</sequence>
<name>A0A7X3KQZ4_9GAMM</name>
<comment type="caution">
    <text evidence="1">The sequence shown here is derived from an EMBL/GenBank/DDBJ whole genome shotgun (WGS) entry which is preliminary data.</text>
</comment>